<accession>A0ABW2G0W0</accession>
<proteinExistence type="predicted"/>
<name>A0ABW2G0W0_9ACTN</name>
<evidence type="ECO:0000313" key="3">
    <source>
        <dbReference type="Proteomes" id="UP001596435"/>
    </source>
</evidence>
<evidence type="ECO:0000256" key="1">
    <source>
        <dbReference type="SAM" id="MobiDB-lite"/>
    </source>
</evidence>
<dbReference type="Proteomes" id="UP001596435">
    <property type="component" value="Unassembled WGS sequence"/>
</dbReference>
<organism evidence="2 3">
    <name type="scientific">Kitasatospora paranensis</name>
    <dbReference type="NCBI Taxonomy" id="258053"/>
    <lineage>
        <taxon>Bacteria</taxon>
        <taxon>Bacillati</taxon>
        <taxon>Actinomycetota</taxon>
        <taxon>Actinomycetes</taxon>
        <taxon>Kitasatosporales</taxon>
        <taxon>Streptomycetaceae</taxon>
        <taxon>Kitasatospora</taxon>
    </lineage>
</organism>
<keyword evidence="3" id="KW-1185">Reference proteome</keyword>
<feature type="compositionally biased region" description="Low complexity" evidence="1">
    <location>
        <begin position="144"/>
        <end position="153"/>
    </location>
</feature>
<gene>
    <name evidence="2" type="ORF">ACFQMG_22400</name>
</gene>
<sequence>MPRSTDKAPARTRMQFLSEPRQAALAAVPRDGTLGVDTCSREQRSLRALLALGLFNRAGRWQPHGGSAAWGLHTLVAYDIIVSAQFDQLVLITDVPHNVAPYLLPRLDGVTGLPGLRLAECRGARTYLARHQPSGARLVITGNRSGRWSGSPRRSPRWDFLSDDTPLSEAEHSQLEQGPEISDEAAQLLGGLVCRLSARDPHGRWAIGNWFSDPLDRPGWTNNGDVDRYEKQLSGSGHRWTLRWNGFPYSDDVAASLTSAPVGIPGAVAHTVDDHIDVRLGLAVLRLSGLRAPFRHTAEGAL</sequence>
<dbReference type="EMBL" id="JBHTAJ010000044">
    <property type="protein sequence ID" value="MFC7182302.1"/>
    <property type="molecule type" value="Genomic_DNA"/>
</dbReference>
<evidence type="ECO:0000313" key="2">
    <source>
        <dbReference type="EMBL" id="MFC7182302.1"/>
    </source>
</evidence>
<feature type="region of interest" description="Disordered" evidence="1">
    <location>
        <begin position="143"/>
        <end position="163"/>
    </location>
</feature>
<reference evidence="3" key="1">
    <citation type="journal article" date="2019" name="Int. J. Syst. Evol. Microbiol.">
        <title>The Global Catalogue of Microorganisms (GCM) 10K type strain sequencing project: providing services to taxonomists for standard genome sequencing and annotation.</title>
        <authorList>
            <consortium name="The Broad Institute Genomics Platform"/>
            <consortium name="The Broad Institute Genome Sequencing Center for Infectious Disease"/>
            <person name="Wu L."/>
            <person name="Ma J."/>
        </authorList>
    </citation>
    <scope>NUCLEOTIDE SEQUENCE [LARGE SCALE GENOMIC DNA]</scope>
    <source>
        <strain evidence="3">CGMCC 1.12859</strain>
    </source>
</reference>
<protein>
    <submittedName>
        <fullName evidence="2">Uncharacterized protein</fullName>
    </submittedName>
</protein>
<dbReference type="RefSeq" id="WP_345708818.1">
    <property type="nucleotide sequence ID" value="NZ_BAABKV010000001.1"/>
</dbReference>
<comment type="caution">
    <text evidence="2">The sequence shown here is derived from an EMBL/GenBank/DDBJ whole genome shotgun (WGS) entry which is preliminary data.</text>
</comment>